<proteinExistence type="predicted"/>
<name>A0A0F8ZY43_9ZZZZ</name>
<reference evidence="2" key="1">
    <citation type="journal article" date="2015" name="Nature">
        <title>Complex archaea that bridge the gap between prokaryotes and eukaryotes.</title>
        <authorList>
            <person name="Spang A."/>
            <person name="Saw J.H."/>
            <person name="Jorgensen S.L."/>
            <person name="Zaremba-Niedzwiedzka K."/>
            <person name="Martijn J."/>
            <person name="Lind A.E."/>
            <person name="van Eijk R."/>
            <person name="Schleper C."/>
            <person name="Guy L."/>
            <person name="Ettema T.J."/>
        </authorList>
    </citation>
    <scope>NUCLEOTIDE SEQUENCE</scope>
</reference>
<dbReference type="Gene3D" id="3.90.320.10">
    <property type="match status" value="1"/>
</dbReference>
<evidence type="ECO:0000259" key="1">
    <source>
        <dbReference type="Pfam" id="PF12705"/>
    </source>
</evidence>
<dbReference type="InterPro" id="IPR038726">
    <property type="entry name" value="PDDEXK_AddAB-type"/>
</dbReference>
<dbReference type="EMBL" id="LAZR01048930">
    <property type="protein sequence ID" value="KKK90810.1"/>
    <property type="molecule type" value="Genomic_DNA"/>
</dbReference>
<gene>
    <name evidence="2" type="ORF">LCGC14_2719280</name>
</gene>
<feature type="domain" description="PD-(D/E)XK endonuclease-like" evidence="1">
    <location>
        <begin position="54"/>
        <end position="214"/>
    </location>
</feature>
<accession>A0A0F8ZY43</accession>
<sequence>KGTLWHGLQKVWNEGIQKFTDKDLDRFDLHKLCMKWFYDNCPKEIETIEKLLIIKRFAEYRKKYPKINGKIVAVEQGFTKELYRDAYVIIVYEGMIDLLVQRPDGILTWTDYKTQHARYTWDLYPYSNQFLGYTWAVSNNHGIIDYTTWTQTINERTLRTRLHTYDNRRIARWEEQTIEWAHNIVKTYITEDFIETRSSCDGKYGLCPFTPICDIEPAFRDRVKKNEFNKVTPYRSW</sequence>
<dbReference type="InterPro" id="IPR011604">
    <property type="entry name" value="PDDEXK-like_dom_sf"/>
</dbReference>
<comment type="caution">
    <text evidence="2">The sequence shown here is derived from an EMBL/GenBank/DDBJ whole genome shotgun (WGS) entry which is preliminary data.</text>
</comment>
<dbReference type="AlphaFoldDB" id="A0A0F8ZY43"/>
<evidence type="ECO:0000313" key="2">
    <source>
        <dbReference type="EMBL" id="KKK90810.1"/>
    </source>
</evidence>
<dbReference type="Pfam" id="PF12705">
    <property type="entry name" value="PDDEXK_1"/>
    <property type="match status" value="1"/>
</dbReference>
<feature type="non-terminal residue" evidence="2">
    <location>
        <position position="1"/>
    </location>
</feature>
<protein>
    <recommendedName>
        <fullName evidence="1">PD-(D/E)XK endonuclease-like domain-containing protein</fullName>
    </recommendedName>
</protein>
<organism evidence="2">
    <name type="scientific">marine sediment metagenome</name>
    <dbReference type="NCBI Taxonomy" id="412755"/>
    <lineage>
        <taxon>unclassified sequences</taxon>
        <taxon>metagenomes</taxon>
        <taxon>ecological metagenomes</taxon>
    </lineage>
</organism>